<gene>
    <name evidence="4" type="ORF">LCGC14_2243290</name>
</gene>
<comment type="caution">
    <text evidence="4">The sequence shown here is derived from an EMBL/GenBank/DDBJ whole genome shotgun (WGS) entry which is preliminary data.</text>
</comment>
<dbReference type="GO" id="GO:0008168">
    <property type="term" value="F:methyltransferase activity"/>
    <property type="evidence" value="ECO:0007669"/>
    <property type="project" value="UniProtKB-KW"/>
</dbReference>
<evidence type="ECO:0000313" key="4">
    <source>
        <dbReference type="EMBL" id="KKL56651.1"/>
    </source>
</evidence>
<accession>A0A0F9DSE5</accession>
<keyword evidence="2" id="KW-0489">Methyltransferase</keyword>
<dbReference type="EMBL" id="LAZR01030422">
    <property type="protein sequence ID" value="KKL56651.1"/>
    <property type="molecule type" value="Genomic_DNA"/>
</dbReference>
<evidence type="ECO:0000256" key="1">
    <source>
        <dbReference type="ARBA" id="ARBA00007137"/>
    </source>
</evidence>
<dbReference type="InterPro" id="IPR010426">
    <property type="entry name" value="MTTB_MeTrfase"/>
</dbReference>
<protein>
    <recommendedName>
        <fullName evidence="5">Trimethylamine methyltransferase</fullName>
    </recommendedName>
</protein>
<feature type="non-terminal residue" evidence="4">
    <location>
        <position position="237"/>
    </location>
</feature>
<evidence type="ECO:0000256" key="2">
    <source>
        <dbReference type="ARBA" id="ARBA00022603"/>
    </source>
</evidence>
<comment type="similarity">
    <text evidence="1">Belongs to the trimethylamine methyltransferase family.</text>
</comment>
<reference evidence="4" key="1">
    <citation type="journal article" date="2015" name="Nature">
        <title>Complex archaea that bridge the gap between prokaryotes and eukaryotes.</title>
        <authorList>
            <person name="Spang A."/>
            <person name="Saw J.H."/>
            <person name="Jorgensen S.L."/>
            <person name="Zaremba-Niedzwiedzka K."/>
            <person name="Martijn J."/>
            <person name="Lind A.E."/>
            <person name="van Eijk R."/>
            <person name="Schleper C."/>
            <person name="Guy L."/>
            <person name="Ettema T.J."/>
        </authorList>
    </citation>
    <scope>NUCLEOTIDE SEQUENCE</scope>
</reference>
<dbReference type="Gene3D" id="3.20.20.480">
    <property type="entry name" value="Trimethylamine methyltransferase-like"/>
    <property type="match status" value="1"/>
</dbReference>
<dbReference type="GO" id="GO:0032259">
    <property type="term" value="P:methylation"/>
    <property type="evidence" value="ECO:0007669"/>
    <property type="project" value="UniProtKB-KW"/>
</dbReference>
<organism evidence="4">
    <name type="scientific">marine sediment metagenome</name>
    <dbReference type="NCBI Taxonomy" id="412755"/>
    <lineage>
        <taxon>unclassified sequences</taxon>
        <taxon>metagenomes</taxon>
        <taxon>ecological metagenomes</taxon>
    </lineage>
</organism>
<dbReference type="GO" id="GO:0015948">
    <property type="term" value="P:methanogenesis"/>
    <property type="evidence" value="ECO:0007669"/>
    <property type="project" value="InterPro"/>
</dbReference>
<keyword evidence="3" id="KW-0808">Transferase</keyword>
<dbReference type="AlphaFoldDB" id="A0A0F9DSE5"/>
<dbReference type="Pfam" id="PF06253">
    <property type="entry name" value="MTTB"/>
    <property type="match status" value="1"/>
</dbReference>
<evidence type="ECO:0000256" key="3">
    <source>
        <dbReference type="ARBA" id="ARBA00022679"/>
    </source>
</evidence>
<evidence type="ECO:0008006" key="5">
    <source>
        <dbReference type="Google" id="ProtNLM"/>
    </source>
</evidence>
<proteinExistence type="inferred from homology"/>
<dbReference type="InterPro" id="IPR038601">
    <property type="entry name" value="MttB-like_sf"/>
</dbReference>
<name>A0A0F9DSE5_9ZZZZ</name>
<sequence>MRTNYRINSGIRFNVLSQDQLQTLFDGVLHLLEYTGLDVHHEEARDILQKSGATIEGLRVRIPAYLVKRALQMAPRSFTIFARDGNPDHDIHIGPGRAYFGPGPTPPNFIDVETLERRPFLKSDARIVAKVVDALPNIDFCESLGTISDVQFELAASYEFAEMFPKTSKPIVAWSYGWDDSEDIHKIAVAEAGGQEAFEKRPNYIHYCEPLSPLVSTFEAVDKLIFAARQRVPLIFT</sequence>